<protein>
    <submittedName>
        <fullName evidence="4">LPXTG cell wall anchor domain protein</fullName>
    </submittedName>
</protein>
<dbReference type="Gene3D" id="1.10.150.480">
    <property type="match status" value="1"/>
</dbReference>
<feature type="chain" id="PRO_5002137962" evidence="2">
    <location>
        <begin position="25"/>
        <end position="343"/>
    </location>
</feature>
<name>A0A0C1RBG3_9CLOT</name>
<reference evidence="4 5" key="1">
    <citation type="journal article" date="2015" name="Infect. Genet. Evol.">
        <title>Genomic sequences of six botulinum neurotoxin-producing strains representing three clostridial species illustrate the mobility and diversity of botulinum neurotoxin genes.</title>
        <authorList>
            <person name="Smith T.J."/>
            <person name="Hill K.K."/>
            <person name="Xie G."/>
            <person name="Foley B.T."/>
            <person name="Williamson C.H."/>
            <person name="Foster J.T."/>
            <person name="Johnson S.L."/>
            <person name="Chertkov O."/>
            <person name="Teshima H."/>
            <person name="Gibbons H.S."/>
            <person name="Johnsky L.A."/>
            <person name="Karavis M.A."/>
            <person name="Smith L.A."/>
        </authorList>
    </citation>
    <scope>NUCLEOTIDE SEQUENCE [LARGE SCALE GENOMIC DNA]</scope>
    <source>
        <strain evidence="4 5">CDC 2741</strain>
    </source>
</reference>
<feature type="signal peptide" evidence="2">
    <location>
        <begin position="1"/>
        <end position="24"/>
    </location>
</feature>
<keyword evidence="1" id="KW-0472">Membrane</keyword>
<evidence type="ECO:0000256" key="1">
    <source>
        <dbReference type="SAM" id="Phobius"/>
    </source>
</evidence>
<organism evidence="4 5">
    <name type="scientific">Clostridium argentinense CDC 2741</name>
    <dbReference type="NCBI Taxonomy" id="1418104"/>
    <lineage>
        <taxon>Bacteria</taxon>
        <taxon>Bacillati</taxon>
        <taxon>Bacillota</taxon>
        <taxon>Clostridia</taxon>
        <taxon>Eubacteriales</taxon>
        <taxon>Clostridiaceae</taxon>
        <taxon>Clostridium</taxon>
    </lineage>
</organism>
<comment type="caution">
    <text evidence="4">The sequence shown here is derived from an EMBL/GenBank/DDBJ whole genome shotgun (WGS) entry which is preliminary data.</text>
</comment>
<keyword evidence="2" id="KW-0732">Signal</keyword>
<dbReference type="OrthoDB" id="1744455at2"/>
<dbReference type="Pfam" id="PF08341">
    <property type="entry name" value="TED"/>
    <property type="match status" value="1"/>
</dbReference>
<gene>
    <name evidence="4" type="ORF">U732_3563</name>
</gene>
<keyword evidence="1" id="KW-1133">Transmembrane helix</keyword>
<keyword evidence="1" id="KW-0812">Transmembrane</keyword>
<dbReference type="PROSITE" id="PS51257">
    <property type="entry name" value="PROKAR_LIPOPROTEIN"/>
    <property type="match status" value="1"/>
</dbReference>
<dbReference type="RefSeq" id="WP_039630756.1">
    <property type="nucleotide sequence ID" value="NZ_AYSO01000013.1"/>
</dbReference>
<dbReference type="Proteomes" id="UP000031366">
    <property type="component" value="Unassembled WGS sequence"/>
</dbReference>
<sequence>MKKLKRFLTIFLVAFIFSCNIVKAQDVAREFISKRPTKESANVHFSYVKNGKRIREDTILIISSKENKDLYAYCIDMYKKYPSYDGTEYKLGELSSSIDRNKLNKVFVNGFPVVSPEMLSKKCGLDPKNYYSLEEAYAVTQLALWHYTEANRDIIKFSVEEDIADKRILQGVKYLIGKAEENKEESLITFQYNKDTINKIAFEKEGFNYFGPIKIQGDIERTEEIKINLLSKNATLVYGNGEAVGDTVIVDREFYVKTPKSNKISNIDIDISTNLTSYIEKYYEPFDTSIQDILVAEQVKTGFKDKMYINMLLPQTGNIFPSKSILGIGILIIGLGAVIIKKH</sequence>
<evidence type="ECO:0000259" key="3">
    <source>
        <dbReference type="Pfam" id="PF08341"/>
    </source>
</evidence>
<feature type="domain" description="Thioester" evidence="3">
    <location>
        <begin position="71"/>
        <end position="180"/>
    </location>
</feature>
<keyword evidence="5" id="KW-1185">Reference proteome</keyword>
<dbReference type="EMBL" id="AYSO01000013">
    <property type="protein sequence ID" value="KIE47756.1"/>
    <property type="molecule type" value="Genomic_DNA"/>
</dbReference>
<accession>A0A0C1RBG3</accession>
<proteinExistence type="predicted"/>
<feature type="transmembrane region" description="Helical" evidence="1">
    <location>
        <begin position="320"/>
        <end position="340"/>
    </location>
</feature>
<evidence type="ECO:0000256" key="2">
    <source>
        <dbReference type="SAM" id="SignalP"/>
    </source>
</evidence>
<dbReference type="InterPro" id="IPR013552">
    <property type="entry name" value="Thioester_dom"/>
</dbReference>
<evidence type="ECO:0000313" key="4">
    <source>
        <dbReference type="EMBL" id="KIE47756.1"/>
    </source>
</evidence>
<evidence type="ECO:0000313" key="5">
    <source>
        <dbReference type="Proteomes" id="UP000031366"/>
    </source>
</evidence>
<dbReference type="AlphaFoldDB" id="A0A0C1RBG3"/>